<comment type="caution">
    <text evidence="3">The sequence shown here is derived from an EMBL/GenBank/DDBJ whole genome shotgun (WGS) entry which is preliminary data.</text>
</comment>
<feature type="domain" description="Ketoreductase" evidence="2">
    <location>
        <begin position="11"/>
        <end position="180"/>
    </location>
</feature>
<organism evidence="3 4">
    <name type="scientific">Bradyrhizobium centrolobii</name>
    <dbReference type="NCBI Taxonomy" id="1505087"/>
    <lineage>
        <taxon>Bacteria</taxon>
        <taxon>Pseudomonadati</taxon>
        <taxon>Pseudomonadota</taxon>
        <taxon>Alphaproteobacteria</taxon>
        <taxon>Hyphomicrobiales</taxon>
        <taxon>Nitrobacteraceae</taxon>
        <taxon>Bradyrhizobium</taxon>
    </lineage>
</organism>
<dbReference type="NCBIfam" id="NF005559">
    <property type="entry name" value="PRK07231.1"/>
    <property type="match status" value="1"/>
</dbReference>
<dbReference type="GO" id="GO:0016616">
    <property type="term" value="F:oxidoreductase activity, acting on the CH-OH group of donors, NAD or NADP as acceptor"/>
    <property type="evidence" value="ECO:0007669"/>
    <property type="project" value="TreeGrafter"/>
</dbReference>
<evidence type="ECO:0000313" key="3">
    <source>
        <dbReference type="EMBL" id="OAF05618.1"/>
    </source>
</evidence>
<dbReference type="InterPro" id="IPR036291">
    <property type="entry name" value="NAD(P)-bd_dom_sf"/>
</dbReference>
<dbReference type="SUPFAM" id="SSF51735">
    <property type="entry name" value="NAD(P)-binding Rossmann-fold domains"/>
    <property type="match status" value="1"/>
</dbReference>
<dbReference type="OrthoDB" id="286404at2"/>
<dbReference type="FunFam" id="3.40.50.720:FF:000084">
    <property type="entry name" value="Short-chain dehydrogenase reductase"/>
    <property type="match status" value="1"/>
</dbReference>
<accession>A0A176YHW4</accession>
<comment type="similarity">
    <text evidence="1">Belongs to the short-chain dehydrogenases/reductases (SDR) family.</text>
</comment>
<keyword evidence="4" id="KW-1185">Reference proteome</keyword>
<sequence>MTTSRFDLRGKVAVVTGGNGGIGLGMARGLADAGADIAVVGRNEAKSKAAVEELKQRGVKAIAVATDVTDKAAIEAMVARVVKELGRIDILVNNAGMSIRKPPHELELDEWSKVIDTNLTSAFLCSKAAYPALKASGSGKVINIGSMMSIFGASFAPAYAASKGGIVQFTRACANAWAPDNIQVNAILPGWIDTDLTRGARQQVAGLYERVLARTPAARWGAIDDFAGIAVFLASPASDFVTGTAIPVDGGFSVMA</sequence>
<gene>
    <name evidence="3" type="ORF">AYJ54_01565</name>
</gene>
<dbReference type="Gene3D" id="3.40.50.720">
    <property type="entry name" value="NAD(P)-binding Rossmann-like Domain"/>
    <property type="match status" value="1"/>
</dbReference>
<dbReference type="PRINTS" id="PR00081">
    <property type="entry name" value="GDHRDH"/>
</dbReference>
<dbReference type="Proteomes" id="UP000076959">
    <property type="component" value="Unassembled WGS sequence"/>
</dbReference>
<dbReference type="EMBL" id="LUUB01000079">
    <property type="protein sequence ID" value="OAF05618.1"/>
    <property type="molecule type" value="Genomic_DNA"/>
</dbReference>
<dbReference type="PRINTS" id="PR00080">
    <property type="entry name" value="SDRFAMILY"/>
</dbReference>
<dbReference type="SMART" id="SM00822">
    <property type="entry name" value="PKS_KR"/>
    <property type="match status" value="1"/>
</dbReference>
<dbReference type="InterPro" id="IPR057326">
    <property type="entry name" value="KR_dom"/>
</dbReference>
<reference evidence="3 4" key="1">
    <citation type="submission" date="2016-03" db="EMBL/GenBank/DDBJ databases">
        <title>Draft Genome Sequence of the Strain BR 10245 (Bradyrhizobium sp.) isolated from nodules of Centrolobium paraense.</title>
        <authorList>
            <person name="Simoes-Araujo J.L.Sr."/>
            <person name="Barauna A.C."/>
            <person name="Silva K."/>
            <person name="Zilli J.E."/>
        </authorList>
    </citation>
    <scope>NUCLEOTIDE SEQUENCE [LARGE SCALE GENOMIC DNA]</scope>
    <source>
        <strain evidence="3 4">BR 10245</strain>
    </source>
</reference>
<evidence type="ECO:0000313" key="4">
    <source>
        <dbReference type="Proteomes" id="UP000076959"/>
    </source>
</evidence>
<evidence type="ECO:0000259" key="2">
    <source>
        <dbReference type="SMART" id="SM00822"/>
    </source>
</evidence>
<dbReference type="RefSeq" id="WP_063703830.1">
    <property type="nucleotide sequence ID" value="NZ_LUUB01000079.1"/>
</dbReference>
<proteinExistence type="inferred from homology"/>
<dbReference type="PANTHER" id="PTHR42760">
    <property type="entry name" value="SHORT-CHAIN DEHYDROGENASES/REDUCTASES FAMILY MEMBER"/>
    <property type="match status" value="1"/>
</dbReference>
<protein>
    <submittedName>
        <fullName evidence="3">2-deoxy-D-gluconate 3-dehydrogenase</fullName>
    </submittedName>
</protein>
<evidence type="ECO:0000256" key="1">
    <source>
        <dbReference type="ARBA" id="ARBA00006484"/>
    </source>
</evidence>
<dbReference type="Pfam" id="PF13561">
    <property type="entry name" value="adh_short_C2"/>
    <property type="match status" value="1"/>
</dbReference>
<dbReference type="InterPro" id="IPR002347">
    <property type="entry name" value="SDR_fam"/>
</dbReference>
<dbReference type="AlphaFoldDB" id="A0A176YHW4"/>
<name>A0A176YHW4_9BRAD</name>
<dbReference type="STRING" id="1505087.AYJ54_01565"/>